<reference evidence="1" key="1">
    <citation type="journal article" date="2014" name="Nat. Commun.">
        <title>The tobacco genome sequence and its comparison with those of tomato and potato.</title>
        <authorList>
            <person name="Sierro N."/>
            <person name="Battey J.N."/>
            <person name="Ouadi S."/>
            <person name="Bakaher N."/>
            <person name="Bovet L."/>
            <person name="Willig A."/>
            <person name="Goepfert S."/>
            <person name="Peitsch M.C."/>
            <person name="Ivanov N.V."/>
        </authorList>
    </citation>
    <scope>NUCLEOTIDE SEQUENCE [LARGE SCALE GENOMIC DNA]</scope>
</reference>
<organism evidence="1 2">
    <name type="scientific">Nicotiana tabacum</name>
    <name type="common">Common tobacco</name>
    <dbReference type="NCBI Taxonomy" id="4097"/>
    <lineage>
        <taxon>Eukaryota</taxon>
        <taxon>Viridiplantae</taxon>
        <taxon>Streptophyta</taxon>
        <taxon>Embryophyta</taxon>
        <taxon>Tracheophyta</taxon>
        <taxon>Spermatophyta</taxon>
        <taxon>Magnoliopsida</taxon>
        <taxon>eudicotyledons</taxon>
        <taxon>Gunneridae</taxon>
        <taxon>Pentapetalae</taxon>
        <taxon>asterids</taxon>
        <taxon>lamiids</taxon>
        <taxon>Solanales</taxon>
        <taxon>Solanaceae</taxon>
        <taxon>Nicotianoideae</taxon>
        <taxon>Nicotianeae</taxon>
        <taxon>Nicotiana</taxon>
    </lineage>
</organism>
<dbReference type="RefSeq" id="XP_075096427.1">
    <property type="nucleotide sequence ID" value="XM_075240326.1"/>
</dbReference>
<protein>
    <submittedName>
        <fullName evidence="2">Uncharacterized protein LOC142174517</fullName>
    </submittedName>
</protein>
<evidence type="ECO:0000313" key="1">
    <source>
        <dbReference type="Proteomes" id="UP000790787"/>
    </source>
</evidence>
<dbReference type="Proteomes" id="UP000790787">
    <property type="component" value="Chromosome 20"/>
</dbReference>
<sequence>MVEELKKLIGRVRSVEGGKGIEGLNYKNLHIQTGVKLPEGDKPPKFEMFNGIGDPKVHLRTYRDKLVGVGKNEKICKKLFMQSLTVDALSWYVSQNPKMWVNWVSMTLDFMNKFRFNTKNAPDFFYIENFKKNLIEPFREYATHWRLEATKVRPALKEEQMKKFFVRVQDLQYYERLMIIEKHKFSYIIKLGGRIE</sequence>
<evidence type="ECO:0000313" key="2">
    <source>
        <dbReference type="RefSeq" id="XP_075096427.1"/>
    </source>
</evidence>
<reference evidence="2" key="2">
    <citation type="submission" date="2025-08" db="UniProtKB">
        <authorList>
            <consortium name="RefSeq"/>
        </authorList>
    </citation>
    <scope>IDENTIFICATION</scope>
    <source>
        <tissue evidence="2">Leaf</tissue>
    </source>
</reference>
<gene>
    <name evidence="2" type="primary">LOC142174517</name>
</gene>
<accession>A0AC58TGS7</accession>
<proteinExistence type="predicted"/>
<name>A0AC58TGS7_TOBAC</name>
<keyword evidence="1" id="KW-1185">Reference proteome</keyword>